<evidence type="ECO:0000313" key="7">
    <source>
        <dbReference type="EMBL" id="CAF3659870.1"/>
    </source>
</evidence>
<keyword evidence="4" id="KW-0175">Coiled coil</keyword>
<feature type="region of interest" description="Disordered" evidence="5">
    <location>
        <begin position="518"/>
        <end position="558"/>
    </location>
</feature>
<dbReference type="GO" id="GO:0031032">
    <property type="term" value="P:actomyosin structure organization"/>
    <property type="evidence" value="ECO:0007669"/>
    <property type="project" value="TreeGrafter"/>
</dbReference>
<feature type="compositionally biased region" description="Pro residues" evidence="5">
    <location>
        <begin position="870"/>
        <end position="879"/>
    </location>
</feature>
<sequence>MTHSNTDNNPPPQEFYVRGDFPFVFMPATSSATGYTFVNDHTQVFDDDNHVTTEVIDEEERRRDTTVHNQDDNNEENDDDNEERNDIRISQPKYSQLLKDLDFSETRMYDVTKLLSDGTNNYTTVDDNESQKKNSTDGSNQSLSPNHSSESSNESVNHRSSSTTNNNIHKMKEKENLTIGDNDLNHLSETIQEVSSVSTEEYDNHRDNDIDINVDMRQKLFVEEHGDNTKRSAQNYNPNNNVQENTSYKPNKNSRFPTQNSTNIDNDNLSSIPRLSTNASTRIDNQEQSQEYEFNWNDLINGADGFMQSPTVVIIAQSIDDLHTTPTKQQQQQQHQQQQQTTTSPNEKLKPHINISPKQKVHQRLRQLSASSDTDSIAEYVVNRTKQKQHSSSQPHLSIDEEYNDLNTHLKPNLNEQERPYTSASDILLRRSSNQNIDQTNSTKKKPYHHQRSSLSSRHINQEDNNQSINNDTWLSMLEKLEREHKERLEKQQKQYEDYMHELEEKMKRRFEEYLSSTNSLHESKPESMETSAHLRRSHDSTLNESYDGKYKNSSTSHQCRTFVPDSSHHHYYSTNSINNFHTSERRPSIRTNLSRSQSREDISNLRTELSVKHAKHISDLKLYYEHEIEELKNQLNTTKMGHTTSSTRQSLETIERLNNDNMRLHDEMKELRRSLKLSTDENDMFKRQIEELRDQLKSKDFEFKNHQRVINDLQQQFNDLRSIKERQDEKLRHTDKQTLQYRQDNEQIASDLNLTRERLVRLEERYRDLDNETKAYRQANFTNDTNNQRNNDNLKYNIAMPVHMPTSREYGRFTTTTSRYSSSTVTSPRSSNLDSARYASNDSEDLFRRTNSPRPLLTINDYLNDKPKFPPAYVPPSRPLYSPKKSPPTRRSMNQIPVRDLIDNQIKQSEHLEEKFDELLTKKRDLESRINRIPTRGLTNNDRQLLDVLEREIERVEQQISSVKLELRKLNII</sequence>
<feature type="compositionally biased region" description="Low complexity" evidence="5">
    <location>
        <begin position="235"/>
        <end position="245"/>
    </location>
</feature>
<dbReference type="AlphaFoldDB" id="A0A814YD45"/>
<feature type="compositionally biased region" description="Basic and acidic residues" evidence="5">
    <location>
        <begin position="59"/>
        <end position="71"/>
    </location>
</feature>
<feature type="compositionally biased region" description="Low complexity" evidence="5">
    <location>
        <begin position="324"/>
        <end position="343"/>
    </location>
</feature>
<feature type="compositionally biased region" description="Polar residues" evidence="5">
    <location>
        <begin position="246"/>
        <end position="288"/>
    </location>
</feature>
<feature type="compositionally biased region" description="Polar residues" evidence="5">
    <location>
        <begin position="833"/>
        <end position="842"/>
    </location>
</feature>
<feature type="region of interest" description="Disordered" evidence="5">
    <location>
        <begin position="324"/>
        <end position="372"/>
    </location>
</feature>
<feature type="region of interest" description="Disordered" evidence="5">
    <location>
        <begin position="813"/>
        <end position="852"/>
    </location>
</feature>
<feature type="region of interest" description="Disordered" evidence="5">
    <location>
        <begin position="427"/>
        <end position="468"/>
    </location>
</feature>
<name>A0A814YD45_9BILA</name>
<dbReference type="GO" id="GO:0005737">
    <property type="term" value="C:cytoplasm"/>
    <property type="evidence" value="ECO:0007669"/>
    <property type="project" value="TreeGrafter"/>
</dbReference>
<dbReference type="PANTHER" id="PTHR22988:SF71">
    <property type="entry name" value="CITRON RHO-INTERACTING KINASE"/>
    <property type="match status" value="1"/>
</dbReference>
<comment type="caution">
    <text evidence="6">The sequence shown here is derived from an EMBL/GenBank/DDBJ whole genome shotgun (WGS) entry which is preliminary data.</text>
</comment>
<evidence type="ECO:0000313" key="8">
    <source>
        <dbReference type="Proteomes" id="UP000663860"/>
    </source>
</evidence>
<dbReference type="Proteomes" id="UP000663860">
    <property type="component" value="Unassembled WGS sequence"/>
</dbReference>
<feature type="region of interest" description="Disordered" evidence="5">
    <location>
        <begin position="579"/>
        <end position="602"/>
    </location>
</feature>
<feature type="region of interest" description="Disordered" evidence="5">
    <location>
        <begin position="117"/>
        <end position="172"/>
    </location>
</feature>
<feature type="compositionally biased region" description="Polar residues" evidence="5">
    <location>
        <begin position="453"/>
        <end position="468"/>
    </location>
</feature>
<feature type="region of interest" description="Disordered" evidence="5">
    <location>
        <begin position="227"/>
        <end position="288"/>
    </location>
</feature>
<proteinExistence type="predicted"/>
<feature type="coiled-coil region" evidence="4">
    <location>
        <begin position="903"/>
        <end position="974"/>
    </location>
</feature>
<evidence type="ECO:0000256" key="1">
    <source>
        <dbReference type="ARBA" id="ARBA00022553"/>
    </source>
</evidence>
<keyword evidence="1" id="KW-0597">Phosphoprotein</keyword>
<feature type="compositionally biased region" description="Acidic residues" evidence="5">
    <location>
        <begin position="72"/>
        <end position="83"/>
    </location>
</feature>
<feature type="compositionally biased region" description="Basic residues" evidence="5">
    <location>
        <begin position="443"/>
        <end position="452"/>
    </location>
</feature>
<feature type="compositionally biased region" description="Polar residues" evidence="5">
    <location>
        <begin position="427"/>
        <end position="442"/>
    </location>
</feature>
<feature type="compositionally biased region" description="Low complexity" evidence="5">
    <location>
        <begin position="815"/>
        <end position="832"/>
    </location>
</feature>
<gene>
    <name evidence="6" type="ORF">IZO911_LOCUS30046</name>
    <name evidence="7" type="ORF">KXQ929_LOCUS8255</name>
</gene>
<dbReference type="Proteomes" id="UP000663868">
    <property type="component" value="Unassembled WGS sequence"/>
</dbReference>
<dbReference type="PANTHER" id="PTHR22988">
    <property type="entry name" value="MYOTONIC DYSTROPHY S/T KINASE-RELATED"/>
    <property type="match status" value="1"/>
</dbReference>
<feature type="coiled-coil region" evidence="4">
    <location>
        <begin position="655"/>
        <end position="780"/>
    </location>
</feature>
<dbReference type="GO" id="GO:0004674">
    <property type="term" value="F:protein serine/threonine kinase activity"/>
    <property type="evidence" value="ECO:0007669"/>
    <property type="project" value="UniProtKB-EC"/>
</dbReference>
<dbReference type="InterPro" id="IPR050839">
    <property type="entry name" value="Rho-assoc_Ser/Thr_Kinase"/>
</dbReference>
<feature type="compositionally biased region" description="Basic and acidic residues" evidence="5">
    <location>
        <begin position="538"/>
        <end position="551"/>
    </location>
</feature>
<evidence type="ECO:0000256" key="3">
    <source>
        <dbReference type="ARBA" id="ARBA00048679"/>
    </source>
</evidence>
<feature type="region of interest" description="Disordered" evidence="5">
    <location>
        <begin position="870"/>
        <end position="893"/>
    </location>
</feature>
<dbReference type="EMBL" id="CAJOBB010000355">
    <property type="protein sequence ID" value="CAF3659870.1"/>
    <property type="molecule type" value="Genomic_DNA"/>
</dbReference>
<dbReference type="EMBL" id="CAJNOE010000461">
    <property type="protein sequence ID" value="CAF1227241.1"/>
    <property type="molecule type" value="Genomic_DNA"/>
</dbReference>
<feature type="region of interest" description="Disordered" evidence="5">
    <location>
        <begin position="56"/>
        <end position="91"/>
    </location>
</feature>
<organism evidence="6 8">
    <name type="scientific">Adineta steineri</name>
    <dbReference type="NCBI Taxonomy" id="433720"/>
    <lineage>
        <taxon>Eukaryota</taxon>
        <taxon>Metazoa</taxon>
        <taxon>Spiralia</taxon>
        <taxon>Gnathifera</taxon>
        <taxon>Rotifera</taxon>
        <taxon>Eurotatoria</taxon>
        <taxon>Bdelloidea</taxon>
        <taxon>Adinetida</taxon>
        <taxon>Adinetidae</taxon>
        <taxon>Adineta</taxon>
    </lineage>
</organism>
<accession>A0A814YD45</accession>
<evidence type="ECO:0000313" key="6">
    <source>
        <dbReference type="EMBL" id="CAF1227241.1"/>
    </source>
</evidence>
<comment type="catalytic activity">
    <reaction evidence="2">
        <text>L-threonyl-[protein] + ATP = O-phospho-L-threonyl-[protein] + ADP + H(+)</text>
        <dbReference type="Rhea" id="RHEA:46608"/>
        <dbReference type="Rhea" id="RHEA-COMP:11060"/>
        <dbReference type="Rhea" id="RHEA-COMP:11605"/>
        <dbReference type="ChEBI" id="CHEBI:15378"/>
        <dbReference type="ChEBI" id="CHEBI:30013"/>
        <dbReference type="ChEBI" id="CHEBI:30616"/>
        <dbReference type="ChEBI" id="CHEBI:61977"/>
        <dbReference type="ChEBI" id="CHEBI:456216"/>
        <dbReference type="EC" id="2.7.11.1"/>
    </reaction>
</comment>
<comment type="catalytic activity">
    <reaction evidence="3">
        <text>L-seryl-[protein] + ATP = O-phospho-L-seryl-[protein] + ADP + H(+)</text>
        <dbReference type="Rhea" id="RHEA:17989"/>
        <dbReference type="Rhea" id="RHEA-COMP:9863"/>
        <dbReference type="Rhea" id="RHEA-COMP:11604"/>
        <dbReference type="ChEBI" id="CHEBI:15378"/>
        <dbReference type="ChEBI" id="CHEBI:29999"/>
        <dbReference type="ChEBI" id="CHEBI:30616"/>
        <dbReference type="ChEBI" id="CHEBI:83421"/>
        <dbReference type="ChEBI" id="CHEBI:456216"/>
        <dbReference type="EC" id="2.7.11.1"/>
    </reaction>
</comment>
<evidence type="ECO:0000256" key="5">
    <source>
        <dbReference type="SAM" id="MobiDB-lite"/>
    </source>
</evidence>
<protein>
    <submittedName>
        <fullName evidence="6">Uncharacterized protein</fullName>
    </submittedName>
</protein>
<dbReference type="GO" id="GO:0005856">
    <property type="term" value="C:cytoskeleton"/>
    <property type="evidence" value="ECO:0007669"/>
    <property type="project" value="TreeGrafter"/>
</dbReference>
<feature type="compositionally biased region" description="Low complexity" evidence="5">
    <location>
        <begin position="139"/>
        <end position="162"/>
    </location>
</feature>
<reference evidence="6" key="1">
    <citation type="submission" date="2021-02" db="EMBL/GenBank/DDBJ databases">
        <authorList>
            <person name="Nowell W R."/>
        </authorList>
    </citation>
    <scope>NUCLEOTIDE SEQUENCE</scope>
</reference>
<feature type="coiled-coil region" evidence="4">
    <location>
        <begin position="475"/>
        <end position="509"/>
    </location>
</feature>
<evidence type="ECO:0000256" key="2">
    <source>
        <dbReference type="ARBA" id="ARBA00047899"/>
    </source>
</evidence>
<evidence type="ECO:0000256" key="4">
    <source>
        <dbReference type="SAM" id="Coils"/>
    </source>
</evidence>